<dbReference type="Proteomes" id="UP000800200">
    <property type="component" value="Unassembled WGS sequence"/>
</dbReference>
<dbReference type="EMBL" id="ML994616">
    <property type="protein sequence ID" value="KAF2191687.1"/>
    <property type="molecule type" value="Genomic_DNA"/>
</dbReference>
<organism evidence="1 2">
    <name type="scientific">Zopfia rhizophila CBS 207.26</name>
    <dbReference type="NCBI Taxonomy" id="1314779"/>
    <lineage>
        <taxon>Eukaryota</taxon>
        <taxon>Fungi</taxon>
        <taxon>Dikarya</taxon>
        <taxon>Ascomycota</taxon>
        <taxon>Pezizomycotina</taxon>
        <taxon>Dothideomycetes</taxon>
        <taxon>Dothideomycetes incertae sedis</taxon>
        <taxon>Zopfiaceae</taxon>
        <taxon>Zopfia</taxon>
    </lineage>
</organism>
<name>A0A6A6EHZ6_9PEZI</name>
<reference evidence="1" key="1">
    <citation type="journal article" date="2020" name="Stud. Mycol.">
        <title>101 Dothideomycetes genomes: a test case for predicting lifestyles and emergence of pathogens.</title>
        <authorList>
            <person name="Haridas S."/>
            <person name="Albert R."/>
            <person name="Binder M."/>
            <person name="Bloem J."/>
            <person name="Labutti K."/>
            <person name="Salamov A."/>
            <person name="Andreopoulos B."/>
            <person name="Baker S."/>
            <person name="Barry K."/>
            <person name="Bills G."/>
            <person name="Bluhm B."/>
            <person name="Cannon C."/>
            <person name="Castanera R."/>
            <person name="Culley D."/>
            <person name="Daum C."/>
            <person name="Ezra D."/>
            <person name="Gonzalez J."/>
            <person name="Henrissat B."/>
            <person name="Kuo A."/>
            <person name="Liang C."/>
            <person name="Lipzen A."/>
            <person name="Lutzoni F."/>
            <person name="Magnuson J."/>
            <person name="Mondo S."/>
            <person name="Nolan M."/>
            <person name="Ohm R."/>
            <person name="Pangilinan J."/>
            <person name="Park H.-J."/>
            <person name="Ramirez L."/>
            <person name="Alfaro M."/>
            <person name="Sun H."/>
            <person name="Tritt A."/>
            <person name="Yoshinaga Y."/>
            <person name="Zwiers L.-H."/>
            <person name="Turgeon B."/>
            <person name="Goodwin S."/>
            <person name="Spatafora J."/>
            <person name="Crous P."/>
            <person name="Grigoriev I."/>
        </authorList>
    </citation>
    <scope>NUCLEOTIDE SEQUENCE</scope>
    <source>
        <strain evidence="1">CBS 207.26</strain>
    </source>
</reference>
<proteinExistence type="predicted"/>
<dbReference type="AlphaFoldDB" id="A0A6A6EHZ6"/>
<evidence type="ECO:0000313" key="2">
    <source>
        <dbReference type="Proteomes" id="UP000800200"/>
    </source>
</evidence>
<gene>
    <name evidence="1" type="ORF">K469DRAFT_695833</name>
</gene>
<sequence length="375" mass="41481">MRRNLFGNNAISEMSEDVDLSTPPKDGMSLTEKMARFYDAEHPDFPPEPTPVDQQLDEVQVPPRYQEVRSFLLEGPAYQWLLENARSSALLTKRKGAILEAVTREIDATLSSIRTPKSWRSRVFQANFDVDWDLPNFLRDQRYDTALEIAVERAITVTGSSSNAQALSCMDYMCQTWPSSSRQVTRVLQEALISPNLSCSSCIVDRTELNINLRSPKASIVAHGSQAALTGLCEQLAWLGAALRTSLISFGICLSTPIITASKDACSSNPVPSITVHLGFTVTPSPDHGPSTDVDGTCWHAMFRKPVVVNGFPILARHENEQGLELPLDIISILAEAHFATRYDTVLALKGHCTMLVHVRTNVLSLGIFYSTKME</sequence>
<keyword evidence="2" id="KW-1185">Reference proteome</keyword>
<dbReference type="OrthoDB" id="1577640at2759"/>
<evidence type="ECO:0000313" key="1">
    <source>
        <dbReference type="EMBL" id="KAF2191687.1"/>
    </source>
</evidence>
<protein>
    <submittedName>
        <fullName evidence="1">Uncharacterized protein</fullName>
    </submittedName>
</protein>
<accession>A0A6A6EHZ6</accession>